<evidence type="ECO:0000313" key="2">
    <source>
        <dbReference type="EMBL" id="MCI19499.1"/>
    </source>
</evidence>
<protein>
    <submittedName>
        <fullName evidence="2">Uncharacterized protein</fullName>
    </submittedName>
</protein>
<dbReference type="EMBL" id="LXQA010115086">
    <property type="protein sequence ID" value="MCI19499.1"/>
    <property type="molecule type" value="Genomic_DNA"/>
</dbReference>
<dbReference type="Proteomes" id="UP000265520">
    <property type="component" value="Unassembled WGS sequence"/>
</dbReference>
<name>A0A392Q6M3_9FABA</name>
<evidence type="ECO:0000313" key="3">
    <source>
        <dbReference type="Proteomes" id="UP000265520"/>
    </source>
</evidence>
<feature type="non-terminal residue" evidence="2">
    <location>
        <position position="57"/>
    </location>
</feature>
<evidence type="ECO:0000256" key="1">
    <source>
        <dbReference type="SAM" id="Phobius"/>
    </source>
</evidence>
<comment type="caution">
    <text evidence="2">The sequence shown here is derived from an EMBL/GenBank/DDBJ whole genome shotgun (WGS) entry which is preliminary data.</text>
</comment>
<keyword evidence="1" id="KW-0472">Membrane</keyword>
<organism evidence="2 3">
    <name type="scientific">Trifolium medium</name>
    <dbReference type="NCBI Taxonomy" id="97028"/>
    <lineage>
        <taxon>Eukaryota</taxon>
        <taxon>Viridiplantae</taxon>
        <taxon>Streptophyta</taxon>
        <taxon>Embryophyta</taxon>
        <taxon>Tracheophyta</taxon>
        <taxon>Spermatophyta</taxon>
        <taxon>Magnoliopsida</taxon>
        <taxon>eudicotyledons</taxon>
        <taxon>Gunneridae</taxon>
        <taxon>Pentapetalae</taxon>
        <taxon>rosids</taxon>
        <taxon>fabids</taxon>
        <taxon>Fabales</taxon>
        <taxon>Fabaceae</taxon>
        <taxon>Papilionoideae</taxon>
        <taxon>50 kb inversion clade</taxon>
        <taxon>NPAAA clade</taxon>
        <taxon>Hologalegina</taxon>
        <taxon>IRL clade</taxon>
        <taxon>Trifolieae</taxon>
        <taxon>Trifolium</taxon>
    </lineage>
</organism>
<keyword evidence="1" id="KW-1133">Transmembrane helix</keyword>
<feature type="transmembrane region" description="Helical" evidence="1">
    <location>
        <begin position="27"/>
        <end position="47"/>
    </location>
</feature>
<keyword evidence="3" id="KW-1185">Reference proteome</keyword>
<accession>A0A392Q6M3</accession>
<reference evidence="2 3" key="1">
    <citation type="journal article" date="2018" name="Front. Plant Sci.">
        <title>Red Clover (Trifolium pratense) and Zigzag Clover (T. medium) - A Picture of Genomic Similarities and Differences.</title>
        <authorList>
            <person name="Dluhosova J."/>
            <person name="Istvanek J."/>
            <person name="Nedelnik J."/>
            <person name="Repkova J."/>
        </authorList>
    </citation>
    <scope>NUCLEOTIDE SEQUENCE [LARGE SCALE GENOMIC DNA]</scope>
    <source>
        <strain evidence="3">cv. 10/8</strain>
        <tissue evidence="2">Leaf</tissue>
    </source>
</reference>
<keyword evidence="1" id="KW-0812">Transmembrane</keyword>
<sequence length="57" mass="6285">MSYTIYNVEYALKSRLQEIRVFQDENLQAALGAGIIAPGAIVFKFFLDSAGTCAGRR</sequence>
<proteinExistence type="predicted"/>
<dbReference type="AlphaFoldDB" id="A0A392Q6M3"/>